<dbReference type="HOGENOM" id="CLU_082208_0_0_1"/>
<dbReference type="STRING" id="52586.A0A0B1P5L7"/>
<dbReference type="SUPFAM" id="SSF52540">
    <property type="entry name" value="P-loop containing nucleoside triphosphate hydrolases"/>
    <property type="match status" value="1"/>
</dbReference>
<accession>A0A0B1P5L7</accession>
<sequence>MPVAHPSQGEYFYLRLLLTVKRGARSYQDLYAVNGIEHVSPSAACRAMGLLADEREWVKFIDRIKDTATGHSSRMSLASIITNSLVTSAQSIWDQFKEYLTDDCLHRLSLNKDNINPPPSNWTEEQYGYDYGLWLLGDILRDLNRDWVSAYMSGPDHTWVNRESEPNLLVLDALNFDRVEEERHFNLALTSFSPGQRSAFDKIVSTIDTNSRPNTFFLQGPAGTGKPFFIKLYVISIVRKEKWFFVQRRRVSPCYCCRKDVLLTHYSIFRSIAMRRLNVRLLATVIWRVSFEGLI</sequence>
<evidence type="ECO:0000313" key="2">
    <source>
        <dbReference type="Proteomes" id="UP000030854"/>
    </source>
</evidence>
<dbReference type="InterPro" id="IPR027417">
    <property type="entry name" value="P-loop_NTPase"/>
</dbReference>
<dbReference type="OMA" id="HETGHNI"/>
<dbReference type="Proteomes" id="UP000030854">
    <property type="component" value="Unassembled WGS sequence"/>
</dbReference>
<gene>
    <name evidence="1" type="ORF">EV44_g3654</name>
</gene>
<protein>
    <submittedName>
        <fullName evidence="1">Putative transcriptional factor b3</fullName>
    </submittedName>
</protein>
<proteinExistence type="predicted"/>
<dbReference type="EMBL" id="JNVN01001119">
    <property type="protein sequence ID" value="KHJ33982.1"/>
    <property type="molecule type" value="Genomic_DNA"/>
</dbReference>
<keyword evidence="2" id="KW-1185">Reference proteome</keyword>
<organism evidence="1 2">
    <name type="scientific">Uncinula necator</name>
    <name type="common">Grape powdery mildew</name>
    <dbReference type="NCBI Taxonomy" id="52586"/>
    <lineage>
        <taxon>Eukaryota</taxon>
        <taxon>Fungi</taxon>
        <taxon>Dikarya</taxon>
        <taxon>Ascomycota</taxon>
        <taxon>Pezizomycotina</taxon>
        <taxon>Leotiomycetes</taxon>
        <taxon>Erysiphales</taxon>
        <taxon>Erysiphaceae</taxon>
        <taxon>Erysiphe</taxon>
    </lineage>
</organism>
<name>A0A0B1P5L7_UNCNE</name>
<dbReference type="AlphaFoldDB" id="A0A0B1P5L7"/>
<comment type="caution">
    <text evidence="1">The sequence shown here is derived from an EMBL/GenBank/DDBJ whole genome shotgun (WGS) entry which is preliminary data.</text>
</comment>
<reference evidence="1 2" key="1">
    <citation type="journal article" date="2014" name="BMC Genomics">
        <title>Adaptive genomic structural variation in the grape powdery mildew pathogen, Erysiphe necator.</title>
        <authorList>
            <person name="Jones L."/>
            <person name="Riaz S."/>
            <person name="Morales-Cruz A."/>
            <person name="Amrine K.C."/>
            <person name="McGuire B."/>
            <person name="Gubler W.D."/>
            <person name="Walker M.A."/>
            <person name="Cantu D."/>
        </authorList>
    </citation>
    <scope>NUCLEOTIDE SEQUENCE [LARGE SCALE GENOMIC DNA]</scope>
    <source>
        <strain evidence="2">c</strain>
    </source>
</reference>
<evidence type="ECO:0000313" key="1">
    <source>
        <dbReference type="EMBL" id="KHJ33982.1"/>
    </source>
</evidence>
<dbReference type="PANTHER" id="PTHR10492">
    <property type="match status" value="1"/>
</dbReference>